<reference evidence="2 3" key="1">
    <citation type="submission" date="2021-05" db="EMBL/GenBank/DDBJ databases">
        <title>Croceibacterium sp. LX-88 genome sequence.</title>
        <authorList>
            <person name="Luo X."/>
        </authorList>
    </citation>
    <scope>NUCLEOTIDE SEQUENCE [LARGE SCALE GENOMIC DNA]</scope>
    <source>
        <strain evidence="2 3">LX-88</strain>
    </source>
</reference>
<dbReference type="GO" id="GO:0008168">
    <property type="term" value="F:methyltransferase activity"/>
    <property type="evidence" value="ECO:0007669"/>
    <property type="project" value="UniProtKB-KW"/>
</dbReference>
<gene>
    <name evidence="2" type="ORF">KK137_03105</name>
</gene>
<sequence length="266" mass="28960">MPSPDRTFAGSIPTIYDRYLKPLLFGPYAADIAERIAALDPRTILETAAGTGLVTEVLSERLPKAQLMVTDLNEPMLALAAAKIEGPQVQFVQADAQSLPFEEGSFEAVVCQFGAMFFPDRVAAYREARRVLTPDGHFVFNVWDRIEANPATQVAADAVCGLFRSDPPRFFHRIPFGYHDAHRVKEDLAAAGFQDITWQTVRTIGRAESPMAAAIGLCQGTPLRNEIEARGDLPLATQIAADALLERFGSGPVEATMSAHVFSARA</sequence>
<keyword evidence="3" id="KW-1185">Reference proteome</keyword>
<keyword evidence="2" id="KW-0808">Transferase</keyword>
<evidence type="ECO:0000313" key="2">
    <source>
        <dbReference type="EMBL" id="MBT2133313.1"/>
    </source>
</evidence>
<keyword evidence="2" id="KW-0489">Methyltransferase</keyword>
<dbReference type="Gene3D" id="3.40.50.150">
    <property type="entry name" value="Vaccinia Virus protein VP39"/>
    <property type="match status" value="1"/>
</dbReference>
<dbReference type="RefSeq" id="WP_214534579.1">
    <property type="nucleotide sequence ID" value="NZ_JAHFVK010000001.1"/>
</dbReference>
<evidence type="ECO:0000259" key="1">
    <source>
        <dbReference type="Pfam" id="PF08241"/>
    </source>
</evidence>
<evidence type="ECO:0000313" key="3">
    <source>
        <dbReference type="Proteomes" id="UP000811255"/>
    </source>
</evidence>
<dbReference type="InterPro" id="IPR029063">
    <property type="entry name" value="SAM-dependent_MTases_sf"/>
</dbReference>
<organism evidence="2 3">
    <name type="scientific">Croceibacterium selenioxidans</name>
    <dbReference type="NCBI Taxonomy" id="2838833"/>
    <lineage>
        <taxon>Bacteria</taxon>
        <taxon>Pseudomonadati</taxon>
        <taxon>Pseudomonadota</taxon>
        <taxon>Alphaproteobacteria</taxon>
        <taxon>Sphingomonadales</taxon>
        <taxon>Erythrobacteraceae</taxon>
        <taxon>Croceibacterium</taxon>
    </lineage>
</organism>
<name>A0ABS5W0L5_9SPHN</name>
<dbReference type="InterPro" id="IPR013216">
    <property type="entry name" value="Methyltransf_11"/>
</dbReference>
<dbReference type="EMBL" id="JAHFVK010000001">
    <property type="protein sequence ID" value="MBT2133313.1"/>
    <property type="molecule type" value="Genomic_DNA"/>
</dbReference>
<dbReference type="GO" id="GO:0032259">
    <property type="term" value="P:methylation"/>
    <property type="evidence" value="ECO:0007669"/>
    <property type="project" value="UniProtKB-KW"/>
</dbReference>
<dbReference type="PANTHER" id="PTHR43591">
    <property type="entry name" value="METHYLTRANSFERASE"/>
    <property type="match status" value="1"/>
</dbReference>
<protein>
    <submittedName>
        <fullName evidence="2">Methyltransferase domain-containing protein</fullName>
    </submittedName>
</protein>
<dbReference type="Proteomes" id="UP000811255">
    <property type="component" value="Unassembled WGS sequence"/>
</dbReference>
<dbReference type="Pfam" id="PF08241">
    <property type="entry name" value="Methyltransf_11"/>
    <property type="match status" value="1"/>
</dbReference>
<proteinExistence type="predicted"/>
<feature type="domain" description="Methyltransferase type 11" evidence="1">
    <location>
        <begin position="45"/>
        <end position="140"/>
    </location>
</feature>
<accession>A0ABS5W0L5</accession>
<dbReference type="SUPFAM" id="SSF53335">
    <property type="entry name" value="S-adenosyl-L-methionine-dependent methyltransferases"/>
    <property type="match status" value="1"/>
</dbReference>
<comment type="caution">
    <text evidence="2">The sequence shown here is derived from an EMBL/GenBank/DDBJ whole genome shotgun (WGS) entry which is preliminary data.</text>
</comment>
<dbReference type="CDD" id="cd02440">
    <property type="entry name" value="AdoMet_MTases"/>
    <property type="match status" value="1"/>
</dbReference>